<reference evidence="2" key="1">
    <citation type="submission" date="2020-11" db="EMBL/GenBank/DDBJ databases">
        <authorList>
            <person name="Tran Van P."/>
        </authorList>
    </citation>
    <scope>NUCLEOTIDE SEQUENCE</scope>
</reference>
<organism evidence="2">
    <name type="scientific">Timema shepardi</name>
    <name type="common">Walking stick</name>
    <dbReference type="NCBI Taxonomy" id="629360"/>
    <lineage>
        <taxon>Eukaryota</taxon>
        <taxon>Metazoa</taxon>
        <taxon>Ecdysozoa</taxon>
        <taxon>Arthropoda</taxon>
        <taxon>Hexapoda</taxon>
        <taxon>Insecta</taxon>
        <taxon>Pterygota</taxon>
        <taxon>Neoptera</taxon>
        <taxon>Polyneoptera</taxon>
        <taxon>Phasmatodea</taxon>
        <taxon>Timematodea</taxon>
        <taxon>Timematoidea</taxon>
        <taxon>Timematidae</taxon>
        <taxon>Timema</taxon>
    </lineage>
</organism>
<dbReference type="SUPFAM" id="SSF47031">
    <property type="entry name" value="Second domain of FERM"/>
    <property type="match status" value="1"/>
</dbReference>
<dbReference type="GO" id="GO:0031032">
    <property type="term" value="P:actomyosin structure organization"/>
    <property type="evidence" value="ECO:0007669"/>
    <property type="project" value="TreeGrafter"/>
</dbReference>
<dbReference type="InterPro" id="IPR019748">
    <property type="entry name" value="FERM_central"/>
</dbReference>
<feature type="domain" description="FERM" evidence="1">
    <location>
        <begin position="1"/>
        <end position="85"/>
    </location>
</feature>
<gene>
    <name evidence="2" type="ORF">TSIB3V08_LOCUS339</name>
</gene>
<dbReference type="InterPro" id="IPR000299">
    <property type="entry name" value="FERM_domain"/>
</dbReference>
<dbReference type="AlphaFoldDB" id="A0A7R9FVG9"/>
<protein>
    <recommendedName>
        <fullName evidence="1">FERM domain-containing protein</fullName>
    </recommendedName>
</protein>
<dbReference type="EMBL" id="OC000078">
    <property type="protein sequence ID" value="CAD7256048.1"/>
    <property type="molecule type" value="Genomic_DNA"/>
</dbReference>
<dbReference type="PROSITE" id="PS50057">
    <property type="entry name" value="FERM_3"/>
    <property type="match status" value="1"/>
</dbReference>
<accession>A0A7R9FVG9</accession>
<dbReference type="PANTHER" id="PTHR23280">
    <property type="entry name" value="4.1 G PROTEIN"/>
    <property type="match status" value="1"/>
</dbReference>
<sequence length="85" mass="9785">MHQQFPGKRMQTRIVCEREGIAYPVKGRPRASHLKVKNTNSELLDSYGNLQYQFFLQVKQDILQGRLPVTFDLAAELGSYVVQCE</sequence>
<dbReference type="PANTHER" id="PTHR23280:SF4">
    <property type="entry name" value="BAND 4.1-LIKE PROTEIN 4A"/>
    <property type="match status" value="1"/>
</dbReference>
<evidence type="ECO:0000259" key="1">
    <source>
        <dbReference type="PROSITE" id="PS50057"/>
    </source>
</evidence>
<dbReference type="Gene3D" id="1.20.80.60">
    <property type="match status" value="1"/>
</dbReference>
<dbReference type="CDD" id="cd14473">
    <property type="entry name" value="FERM_B-lobe"/>
    <property type="match status" value="1"/>
</dbReference>
<dbReference type="Pfam" id="PF00373">
    <property type="entry name" value="FERM_M"/>
    <property type="match status" value="1"/>
</dbReference>
<evidence type="ECO:0000313" key="2">
    <source>
        <dbReference type="EMBL" id="CAD7256048.1"/>
    </source>
</evidence>
<proteinExistence type="predicted"/>
<dbReference type="GO" id="GO:0005856">
    <property type="term" value="C:cytoskeleton"/>
    <property type="evidence" value="ECO:0007669"/>
    <property type="project" value="TreeGrafter"/>
</dbReference>
<dbReference type="InterPro" id="IPR035963">
    <property type="entry name" value="FERM_2"/>
</dbReference>
<name>A0A7R9FVG9_TIMSH</name>